<dbReference type="InterPro" id="IPR019410">
    <property type="entry name" value="Methyltransf_16"/>
</dbReference>
<feature type="region of interest" description="Disordered" evidence="1">
    <location>
        <begin position="1"/>
        <end position="20"/>
    </location>
</feature>
<evidence type="ECO:0000256" key="1">
    <source>
        <dbReference type="SAM" id="MobiDB-lite"/>
    </source>
</evidence>
<dbReference type="PANTHER" id="PTHR14614:SF98">
    <property type="entry name" value="S-ADENOSYL-L-METHIONINE-DEPENDENT METHYLTRANSFERASES SUPERFAMILY PROTEIN"/>
    <property type="match status" value="1"/>
</dbReference>
<proteinExistence type="predicted"/>
<dbReference type="Proteomes" id="UP001190700">
    <property type="component" value="Unassembled WGS sequence"/>
</dbReference>
<comment type="caution">
    <text evidence="2">The sequence shown here is derived from an EMBL/GenBank/DDBJ whole genome shotgun (WGS) entry which is preliminary data.</text>
</comment>
<evidence type="ECO:0000313" key="3">
    <source>
        <dbReference type="Proteomes" id="UP001190700"/>
    </source>
</evidence>
<gene>
    <name evidence="2" type="ORF">CYMTET_29745</name>
</gene>
<reference evidence="2 3" key="1">
    <citation type="journal article" date="2015" name="Genome Biol. Evol.">
        <title>Comparative Genomics of a Bacterivorous Green Alga Reveals Evolutionary Causalities and Consequences of Phago-Mixotrophic Mode of Nutrition.</title>
        <authorList>
            <person name="Burns J.A."/>
            <person name="Paasch A."/>
            <person name="Narechania A."/>
            <person name="Kim E."/>
        </authorList>
    </citation>
    <scope>NUCLEOTIDE SEQUENCE [LARGE SCALE GENOMIC DNA]</scope>
    <source>
        <strain evidence="2 3">PLY_AMNH</strain>
    </source>
</reference>
<organism evidence="2 3">
    <name type="scientific">Cymbomonas tetramitiformis</name>
    <dbReference type="NCBI Taxonomy" id="36881"/>
    <lineage>
        <taxon>Eukaryota</taxon>
        <taxon>Viridiplantae</taxon>
        <taxon>Chlorophyta</taxon>
        <taxon>Pyramimonadophyceae</taxon>
        <taxon>Pyramimonadales</taxon>
        <taxon>Pyramimonadaceae</taxon>
        <taxon>Cymbomonas</taxon>
    </lineage>
</organism>
<protein>
    <submittedName>
        <fullName evidence="2">Uncharacterized protein</fullName>
    </submittedName>
</protein>
<dbReference type="AlphaFoldDB" id="A0AAE0FKG0"/>
<evidence type="ECO:0000313" key="2">
    <source>
        <dbReference type="EMBL" id="KAK3261344.1"/>
    </source>
</evidence>
<dbReference type="EMBL" id="LGRX02016965">
    <property type="protein sequence ID" value="KAK3261344.1"/>
    <property type="molecule type" value="Genomic_DNA"/>
</dbReference>
<name>A0AAE0FKG0_9CHLO</name>
<sequence length="193" mass="20827">MPESPFALPPRTLSDEGSRVRTFPNGLQLKTDLKQDDMGDVWKGSIALARYLEYDVTQSKLKGKTILELGSGVGYLGLTTSLLGAEEAVLSDRAALVPLLRSNIARNADLLGSARVVELDWSHSQLPTDIESTDFDYIVGSDLTYEHHGAQLLVQVLARLCAPPAHSASSSARAGKFYDASLNLSARLASRQA</sequence>
<dbReference type="Gene3D" id="3.40.50.150">
    <property type="entry name" value="Vaccinia Virus protein VP39"/>
    <property type="match status" value="1"/>
</dbReference>
<dbReference type="Pfam" id="PF10294">
    <property type="entry name" value="Methyltransf_16"/>
    <property type="match status" value="1"/>
</dbReference>
<keyword evidence="3" id="KW-1185">Reference proteome</keyword>
<dbReference type="PANTHER" id="PTHR14614">
    <property type="entry name" value="HEPATOCELLULAR CARCINOMA-ASSOCIATED ANTIGEN"/>
    <property type="match status" value="1"/>
</dbReference>
<dbReference type="SUPFAM" id="SSF53335">
    <property type="entry name" value="S-adenosyl-L-methionine-dependent methyltransferases"/>
    <property type="match status" value="1"/>
</dbReference>
<accession>A0AAE0FKG0</accession>
<dbReference type="InterPro" id="IPR029063">
    <property type="entry name" value="SAM-dependent_MTases_sf"/>
</dbReference>
<dbReference type="CDD" id="cd02440">
    <property type="entry name" value="AdoMet_MTases"/>
    <property type="match status" value="1"/>
</dbReference>